<feature type="compositionally biased region" description="Polar residues" evidence="11">
    <location>
        <begin position="540"/>
        <end position="560"/>
    </location>
</feature>
<dbReference type="PATRIC" id="fig|1423811.3.peg.148"/>
<comment type="pathway">
    <text evidence="2">Cell wall biogenesis; lipoteichoic acid biosynthesis.</text>
</comment>
<feature type="binding site" evidence="10">
    <location>
        <position position="128"/>
    </location>
    <ligand>
        <name>Mn(2+)</name>
        <dbReference type="ChEBI" id="CHEBI:29035"/>
    </ligand>
</feature>
<dbReference type="Gene3D" id="3.40.720.10">
    <property type="entry name" value="Alkaline Phosphatase, subunit A"/>
    <property type="match status" value="1"/>
</dbReference>
<evidence type="ECO:0000259" key="13">
    <source>
        <dbReference type="Pfam" id="PF00884"/>
    </source>
</evidence>
<feature type="binding site" evidence="9">
    <location>
        <position position="289"/>
    </location>
    <ligand>
        <name>substrate</name>
    </ligand>
</feature>
<feature type="binding site" evidence="10">
    <location>
        <position position="172"/>
    </location>
    <ligand>
        <name>Mn(2+)</name>
        <dbReference type="ChEBI" id="CHEBI:29035"/>
    </ligand>
</feature>
<dbReference type="InterPro" id="IPR017850">
    <property type="entry name" value="Alkaline_phosphatase_core_sf"/>
</dbReference>
<evidence type="ECO:0000256" key="11">
    <source>
        <dbReference type="SAM" id="MobiDB-lite"/>
    </source>
</evidence>
<keyword evidence="7 12" id="KW-0472">Membrane</keyword>
<protein>
    <submittedName>
        <fullName evidence="14">Phosphoglycerol transferase</fullName>
    </submittedName>
</protein>
<keyword evidence="15" id="KW-1185">Reference proteome</keyword>
<dbReference type="SUPFAM" id="SSF53649">
    <property type="entry name" value="Alkaline phosphatase-like"/>
    <property type="match status" value="1"/>
</dbReference>
<dbReference type="AlphaFoldDB" id="A0A0R1JA65"/>
<accession>A0A0R1JA65</accession>
<dbReference type="InterPro" id="IPR000917">
    <property type="entry name" value="Sulfatase_N"/>
</dbReference>
<dbReference type="Proteomes" id="UP000050929">
    <property type="component" value="Unassembled WGS sequence"/>
</dbReference>
<dbReference type="Pfam" id="PF00884">
    <property type="entry name" value="Sulfatase"/>
    <property type="match status" value="1"/>
</dbReference>
<dbReference type="GO" id="GO:0005886">
    <property type="term" value="C:plasma membrane"/>
    <property type="evidence" value="ECO:0007669"/>
    <property type="project" value="UniProtKB-SubCell"/>
</dbReference>
<evidence type="ECO:0000256" key="2">
    <source>
        <dbReference type="ARBA" id="ARBA00004936"/>
    </source>
</evidence>
<name>A0A0R1JA65_9LACO</name>
<dbReference type="PANTHER" id="PTHR47371">
    <property type="entry name" value="LIPOTEICHOIC ACID SYNTHASE"/>
    <property type="match status" value="1"/>
</dbReference>
<evidence type="ECO:0000313" key="14">
    <source>
        <dbReference type="EMBL" id="KRK65705.1"/>
    </source>
</evidence>
<reference evidence="14 15" key="1">
    <citation type="journal article" date="2015" name="Genome Announc.">
        <title>Expanding the biotechnology potential of lactobacilli through comparative genomics of 213 strains and associated genera.</title>
        <authorList>
            <person name="Sun Z."/>
            <person name="Harris H.M."/>
            <person name="McCann A."/>
            <person name="Guo C."/>
            <person name="Argimon S."/>
            <person name="Zhang W."/>
            <person name="Yang X."/>
            <person name="Jeffery I.B."/>
            <person name="Cooney J.C."/>
            <person name="Kagawa T.F."/>
            <person name="Liu W."/>
            <person name="Song Y."/>
            <person name="Salvetti E."/>
            <person name="Wrobel A."/>
            <person name="Rasinkangas P."/>
            <person name="Parkhill J."/>
            <person name="Rea M.C."/>
            <person name="O'Sullivan O."/>
            <person name="Ritari J."/>
            <person name="Douillard F.P."/>
            <person name="Paul Ross R."/>
            <person name="Yang R."/>
            <person name="Briner A.E."/>
            <person name="Felis G.E."/>
            <person name="de Vos W.M."/>
            <person name="Barrangou R."/>
            <person name="Klaenhammer T.R."/>
            <person name="Caufield P.W."/>
            <person name="Cui Y."/>
            <person name="Zhang H."/>
            <person name="O'Toole P.W."/>
        </authorList>
    </citation>
    <scope>NUCLEOTIDE SEQUENCE [LARGE SCALE GENOMIC DNA]</scope>
    <source>
        <strain evidence="14 15">DSM 20183</strain>
    </source>
</reference>
<dbReference type="EMBL" id="AZDG01000001">
    <property type="protein sequence ID" value="KRK65705.1"/>
    <property type="molecule type" value="Genomic_DNA"/>
</dbReference>
<dbReference type="PIRSF" id="PIRSF005091">
    <property type="entry name" value="Mmb_sulf_HI1246"/>
    <property type="match status" value="1"/>
</dbReference>
<dbReference type="RefSeq" id="WP_235805118.1">
    <property type="nucleotide sequence ID" value="NZ_AZDG01000001.1"/>
</dbReference>
<keyword evidence="9" id="KW-0464">Manganese</keyword>
<evidence type="ECO:0000256" key="10">
    <source>
        <dbReference type="PIRSR" id="PIRSR005091-3"/>
    </source>
</evidence>
<comment type="caution">
    <text evidence="14">The sequence shown here is derived from an EMBL/GenBank/DDBJ whole genome shotgun (WGS) entry which is preliminary data.</text>
</comment>
<evidence type="ECO:0000313" key="15">
    <source>
        <dbReference type="Proteomes" id="UP000050929"/>
    </source>
</evidence>
<feature type="transmembrane region" description="Helical" evidence="12">
    <location>
        <begin position="28"/>
        <end position="46"/>
    </location>
</feature>
<evidence type="ECO:0000256" key="8">
    <source>
        <dbReference type="PIRSR" id="PIRSR005091-1"/>
    </source>
</evidence>
<evidence type="ECO:0000256" key="9">
    <source>
        <dbReference type="PIRSR" id="PIRSR005091-2"/>
    </source>
</evidence>
<dbReference type="CDD" id="cd16015">
    <property type="entry name" value="LTA_synthase"/>
    <property type="match status" value="1"/>
</dbReference>
<keyword evidence="6 12" id="KW-1133">Transmembrane helix</keyword>
<dbReference type="Gene3D" id="3.30.1120.170">
    <property type="match status" value="1"/>
</dbReference>
<feature type="active site" evidence="8">
    <location>
        <position position="172"/>
    </location>
</feature>
<dbReference type="InterPro" id="IPR012160">
    <property type="entry name" value="LtaS-like"/>
</dbReference>
<dbReference type="GO" id="GO:0016740">
    <property type="term" value="F:transferase activity"/>
    <property type="evidence" value="ECO:0007669"/>
    <property type="project" value="UniProtKB-KW"/>
</dbReference>
<feature type="binding site" evidence="10">
    <location>
        <position position="349"/>
    </location>
    <ligand>
        <name>Mn(2+)</name>
        <dbReference type="ChEBI" id="CHEBI:29035"/>
    </ligand>
</feature>
<dbReference type="InterPro" id="IPR050448">
    <property type="entry name" value="OpgB/LTA_synthase_biosynth"/>
</dbReference>
<evidence type="ECO:0000256" key="5">
    <source>
        <dbReference type="ARBA" id="ARBA00022692"/>
    </source>
</evidence>
<keyword evidence="4" id="KW-1003">Cell membrane</keyword>
<dbReference type="STRING" id="1423811.FC72_GL000149"/>
<gene>
    <name evidence="14" type="ORF">FC72_GL000149</name>
</gene>
<dbReference type="GO" id="GO:0046872">
    <property type="term" value="F:metal ion binding"/>
    <property type="evidence" value="ECO:0007669"/>
    <property type="project" value="UniProtKB-KW"/>
</dbReference>
<organism evidence="14 15">
    <name type="scientific">Companilactobacillus tucceti DSM 20183</name>
    <dbReference type="NCBI Taxonomy" id="1423811"/>
    <lineage>
        <taxon>Bacteria</taxon>
        <taxon>Bacillati</taxon>
        <taxon>Bacillota</taxon>
        <taxon>Bacilli</taxon>
        <taxon>Lactobacillales</taxon>
        <taxon>Lactobacillaceae</taxon>
        <taxon>Companilactobacillus</taxon>
    </lineage>
</organism>
<proteinExistence type="inferred from homology"/>
<keyword evidence="9" id="KW-0479">Metal-binding</keyword>
<sequence length="575" mass="65682">MADFLVVAIVIFIMFSKSKLFVWRKLSAVAWTSFGLMLFTFNLAISEMNRPQLLGRLFDQTYIVKYLGLNTFFVYDSIKTVNSDRVRKNTRSNSIDVPLEYQQEYYAKPNAKYFGVAKKKNIIIIHLESFQQFLINFKVNDQEVTPFLNSLYSDDNTLAYKNFFHQVGQGKTSDAETMLETGLFGLPEGSFFPQLGPNNTFQAAPAILSQKQDYTSAVFHGNVSSFYSRDKVYPNFGYNYFFDQKSFVTSGNSNIGFGLKDKLMFAQSIKYLEQLQQPFYAKYITVTNHYPFDLPSEDNDEFITTNTNNNVINNYFLTAHYLDNALREFFDYLKKSGLYNKSMIVLYGDHYGISNDKNPDLAPLLGYSDTEWNEFNNTQLQRVPFMMHMKGLKGGVKDTYGGEIDVLPTILHLAGINSKKYLQLGQDLLSSEHSQIVPFRDGSFVTPEYTAIKKGKAIYDVYSNSDGSKIDLSENSGLSSDVNEWGKQVDQRLKISDKINNQNLLRFYTPIGFTPVDPNDKKYNYQTQLDRLLKTRDNLGNSSTSLYSQNGDNSSTNLYDSNAPELDQSSIEGFK</sequence>
<evidence type="ECO:0000256" key="4">
    <source>
        <dbReference type="ARBA" id="ARBA00022475"/>
    </source>
</evidence>
<dbReference type="PANTHER" id="PTHR47371:SF3">
    <property type="entry name" value="PHOSPHOGLYCEROL TRANSFERASE I"/>
    <property type="match status" value="1"/>
</dbReference>
<feature type="region of interest" description="Disordered" evidence="11">
    <location>
        <begin position="540"/>
        <end position="575"/>
    </location>
</feature>
<comment type="subcellular location">
    <subcellularLocation>
        <location evidence="1">Cell membrane</location>
        <topology evidence="1">Multi-pass membrane protein</topology>
    </subcellularLocation>
</comment>
<comment type="similarity">
    <text evidence="3">Belongs to the LTA synthase family.</text>
</comment>
<keyword evidence="14" id="KW-0808">Transferase</keyword>
<evidence type="ECO:0000256" key="1">
    <source>
        <dbReference type="ARBA" id="ARBA00004651"/>
    </source>
</evidence>
<feature type="domain" description="Sulfatase N-terminal" evidence="13">
    <location>
        <begin position="120"/>
        <end position="416"/>
    </location>
</feature>
<evidence type="ECO:0000256" key="6">
    <source>
        <dbReference type="ARBA" id="ARBA00022989"/>
    </source>
</evidence>
<keyword evidence="5 12" id="KW-0812">Transmembrane</keyword>
<feature type="binding site" evidence="10">
    <location>
        <position position="350"/>
    </location>
    <ligand>
        <name>Mn(2+)</name>
        <dbReference type="ChEBI" id="CHEBI:29035"/>
    </ligand>
</feature>
<evidence type="ECO:0000256" key="7">
    <source>
        <dbReference type="ARBA" id="ARBA00023136"/>
    </source>
</evidence>
<evidence type="ECO:0000256" key="3">
    <source>
        <dbReference type="ARBA" id="ARBA00009983"/>
    </source>
</evidence>
<evidence type="ECO:0000256" key="12">
    <source>
        <dbReference type="SAM" id="Phobius"/>
    </source>
</evidence>